<sequence length="95" mass="10539">MDDAIARALAIGPDSTAAERTIDITTLGARTGAPRRIEIWFHRVDGRWYLTGMPGPRGWYANVRAHPRFTCISSTGSRPTCPRQRCRSTSRHDGG</sequence>
<proteinExistence type="predicted"/>
<protein>
    <submittedName>
        <fullName evidence="2">Nitroreductase family deazaflavin-dependent oxidoreductase</fullName>
    </submittedName>
</protein>
<dbReference type="InterPro" id="IPR004378">
    <property type="entry name" value="F420H2_quin_Rdtase"/>
</dbReference>
<name>A0ABS1XYD6_9ACTN</name>
<evidence type="ECO:0000313" key="3">
    <source>
        <dbReference type="Proteomes" id="UP000601027"/>
    </source>
</evidence>
<feature type="region of interest" description="Disordered" evidence="1">
    <location>
        <begin position="76"/>
        <end position="95"/>
    </location>
</feature>
<dbReference type="InterPro" id="IPR012349">
    <property type="entry name" value="Split_barrel_FMN-bd"/>
</dbReference>
<dbReference type="Proteomes" id="UP000601027">
    <property type="component" value="Unassembled WGS sequence"/>
</dbReference>
<dbReference type="EMBL" id="JAEVHM010000128">
    <property type="protein sequence ID" value="MBM0234262.1"/>
    <property type="molecule type" value="Genomic_DNA"/>
</dbReference>
<organism evidence="2 3">
    <name type="scientific">Micromonospora parastrephiae</name>
    <dbReference type="NCBI Taxonomy" id="2806101"/>
    <lineage>
        <taxon>Bacteria</taxon>
        <taxon>Bacillati</taxon>
        <taxon>Actinomycetota</taxon>
        <taxon>Actinomycetes</taxon>
        <taxon>Micromonosporales</taxon>
        <taxon>Micromonosporaceae</taxon>
        <taxon>Micromonospora</taxon>
    </lineage>
</organism>
<evidence type="ECO:0000256" key="1">
    <source>
        <dbReference type="SAM" id="MobiDB-lite"/>
    </source>
</evidence>
<evidence type="ECO:0000313" key="2">
    <source>
        <dbReference type="EMBL" id="MBM0234262.1"/>
    </source>
</evidence>
<gene>
    <name evidence="2" type="ORF">JNW91_21900</name>
</gene>
<keyword evidence="3" id="KW-1185">Reference proteome</keyword>
<dbReference type="Gene3D" id="2.30.110.10">
    <property type="entry name" value="Electron Transport, Fmn-binding Protein, Chain A"/>
    <property type="match status" value="1"/>
</dbReference>
<accession>A0ABS1XYD6</accession>
<comment type="caution">
    <text evidence="2">The sequence shown here is derived from an EMBL/GenBank/DDBJ whole genome shotgun (WGS) entry which is preliminary data.</text>
</comment>
<reference evidence="2 3" key="1">
    <citation type="submission" date="2021-01" db="EMBL/GenBank/DDBJ databases">
        <title>Draft genome sequence of Micromonospora sp. strain STR1_7.</title>
        <authorList>
            <person name="Karlyshev A."/>
            <person name="Jawad R."/>
        </authorList>
    </citation>
    <scope>NUCLEOTIDE SEQUENCE [LARGE SCALE GENOMIC DNA]</scope>
    <source>
        <strain evidence="2 3">STR1-7</strain>
    </source>
</reference>
<dbReference type="Pfam" id="PF04075">
    <property type="entry name" value="F420H2_quin_red"/>
    <property type="match status" value="1"/>
</dbReference>